<accession>A0A6S7EJI3</accession>
<dbReference type="GeneID" id="94358750"/>
<evidence type="ECO:0000313" key="2">
    <source>
        <dbReference type="EMBL" id="CAB3915117.1"/>
    </source>
</evidence>
<dbReference type="Gene3D" id="2.60.40.3940">
    <property type="match status" value="1"/>
</dbReference>
<feature type="domain" description="Putative tail fiber protein gp53-like C-terminal" evidence="1">
    <location>
        <begin position="163"/>
        <end position="241"/>
    </location>
</feature>
<protein>
    <recommendedName>
        <fullName evidence="1">Putative tail fiber protein gp53-like C-terminal domain-containing protein</fullName>
    </recommendedName>
</protein>
<reference evidence="2 3" key="1">
    <citation type="submission" date="2020-04" db="EMBL/GenBank/DDBJ databases">
        <authorList>
            <person name="De Canck E."/>
        </authorList>
    </citation>
    <scope>NUCLEOTIDE SEQUENCE [LARGE SCALE GENOMIC DNA]</scope>
    <source>
        <strain evidence="2 3">LMG 26841</strain>
    </source>
</reference>
<name>A0A6S7EJI3_9BURK</name>
<keyword evidence="3" id="KW-1185">Reference proteome</keyword>
<proteinExistence type="predicted"/>
<evidence type="ECO:0000313" key="3">
    <source>
        <dbReference type="Proteomes" id="UP000494272"/>
    </source>
</evidence>
<dbReference type="RefSeq" id="WP_175168245.1">
    <property type="nucleotide sequence ID" value="NZ_CADIKW010000015.1"/>
</dbReference>
<evidence type="ECO:0000259" key="1">
    <source>
        <dbReference type="Pfam" id="PF21882"/>
    </source>
</evidence>
<organism evidence="2 3">
    <name type="scientific">Achromobacter dolens</name>
    <dbReference type="NCBI Taxonomy" id="1287738"/>
    <lineage>
        <taxon>Bacteria</taxon>
        <taxon>Pseudomonadati</taxon>
        <taxon>Pseudomonadota</taxon>
        <taxon>Betaproteobacteria</taxon>
        <taxon>Burkholderiales</taxon>
        <taxon>Alcaligenaceae</taxon>
        <taxon>Achromobacter</taxon>
    </lineage>
</organism>
<dbReference type="InterPro" id="IPR054075">
    <property type="entry name" value="Gp53-like_C"/>
</dbReference>
<dbReference type="Proteomes" id="UP000494272">
    <property type="component" value="Unassembled WGS sequence"/>
</dbReference>
<gene>
    <name evidence="2" type="ORF">LMG26841_05209</name>
</gene>
<dbReference type="AlphaFoldDB" id="A0A6S7EJI3"/>
<dbReference type="Pfam" id="PF21882">
    <property type="entry name" value="Gp53-like_C"/>
    <property type="match status" value="1"/>
</dbReference>
<sequence length="241" mass="24210">MQENSQVSNTPPLSGVDLVDQINTGLQTIATDFSGSDDPAALAWPYARWADTGTGRWRIRNDADSAWIDLGPLVAEAGTPIDGALFASQAWVSAQGFGEAASEVAAGIVELATAAEVLAGTDAQRAVTPAALVAGLLGAATLSTSGYAIIPVRLSTGGARSNVILQWGVTANVADGATAAVTFPIQFPTACFLVLATNRNNSAGGNFGGCTATTPTTSGCSVGHNNGGGNSSPIAWFAVGN</sequence>
<dbReference type="EMBL" id="CADIKW010000015">
    <property type="protein sequence ID" value="CAB3915117.1"/>
    <property type="molecule type" value="Genomic_DNA"/>
</dbReference>